<dbReference type="EMBL" id="BARU01029445">
    <property type="protein sequence ID" value="GAH67005.1"/>
    <property type="molecule type" value="Genomic_DNA"/>
</dbReference>
<reference evidence="1" key="1">
    <citation type="journal article" date="2014" name="Front. Microbiol.">
        <title>High frequency of phylogenetically diverse reductive dehalogenase-homologous genes in deep subseafloor sedimentary metagenomes.</title>
        <authorList>
            <person name="Kawai M."/>
            <person name="Futagami T."/>
            <person name="Toyoda A."/>
            <person name="Takaki Y."/>
            <person name="Nishi S."/>
            <person name="Hori S."/>
            <person name="Arai W."/>
            <person name="Tsubouchi T."/>
            <person name="Morono Y."/>
            <person name="Uchiyama I."/>
            <person name="Ito T."/>
            <person name="Fujiyama A."/>
            <person name="Inagaki F."/>
            <person name="Takami H."/>
        </authorList>
    </citation>
    <scope>NUCLEOTIDE SEQUENCE</scope>
    <source>
        <strain evidence="1">Expedition CK06-06</strain>
    </source>
</reference>
<dbReference type="Pfam" id="PF13385">
    <property type="entry name" value="Laminin_G_3"/>
    <property type="match status" value="1"/>
</dbReference>
<proteinExistence type="predicted"/>
<organism evidence="1">
    <name type="scientific">marine sediment metagenome</name>
    <dbReference type="NCBI Taxonomy" id="412755"/>
    <lineage>
        <taxon>unclassified sequences</taxon>
        <taxon>metagenomes</taxon>
        <taxon>ecological metagenomes</taxon>
    </lineage>
</organism>
<dbReference type="SUPFAM" id="SSF49899">
    <property type="entry name" value="Concanavalin A-like lectins/glucanases"/>
    <property type="match status" value="1"/>
</dbReference>
<comment type="caution">
    <text evidence="1">The sequence shown here is derived from an EMBL/GenBank/DDBJ whole genome shotgun (WGS) entry which is preliminary data.</text>
</comment>
<name>X1ICP0_9ZZZZ</name>
<dbReference type="AlphaFoldDB" id="X1ICP0"/>
<feature type="non-terminal residue" evidence="1">
    <location>
        <position position="266"/>
    </location>
</feature>
<dbReference type="Gene3D" id="2.60.120.200">
    <property type="match status" value="1"/>
</dbReference>
<gene>
    <name evidence="1" type="ORF">S03H2_46842</name>
</gene>
<dbReference type="InterPro" id="IPR013320">
    <property type="entry name" value="ConA-like_dom_sf"/>
</dbReference>
<accession>X1ICP0</accession>
<feature type="non-terminal residue" evidence="1">
    <location>
        <position position="1"/>
    </location>
</feature>
<protein>
    <recommendedName>
        <fullName evidence="2">LamG-like jellyroll fold domain-containing protein</fullName>
    </recommendedName>
</protein>
<evidence type="ECO:0000313" key="1">
    <source>
        <dbReference type="EMBL" id="GAH67005.1"/>
    </source>
</evidence>
<sequence length="266" mass="29214">AVFVCLPESAGAGLTAYWPFDNDFNSLNDPNYNGVAYYNAVISTDDVKRGTGSLEIQSDGDEKGYVLVPPPYPIVGGQLEYTVVGWYRLVDVNDDGMSTRPVVWDAWSPGDGANTSKMSARLDAATGKMDMEFWVDDVGEGEGSHNSYDGPVIWDNNASDWHHAALVWNRNTDVVRYYHDGELRVNLFTWEGYGGPGKDALTTTTGWSIGCGETDTRHWDGYIDDVAVWDEELTGAAIRALYEGTFDGNSVDPNNVLDVVITRTAE</sequence>
<evidence type="ECO:0008006" key="2">
    <source>
        <dbReference type="Google" id="ProtNLM"/>
    </source>
</evidence>